<feature type="transmembrane region" description="Helical" evidence="2">
    <location>
        <begin position="105"/>
        <end position="127"/>
    </location>
</feature>
<evidence type="ECO:0000313" key="3">
    <source>
        <dbReference type="EMBL" id="KAJ2673409.1"/>
    </source>
</evidence>
<dbReference type="InterPro" id="IPR051477">
    <property type="entry name" value="Expansin_CellWall"/>
</dbReference>
<protein>
    <recommendedName>
        <fullName evidence="5">RlpA-like double-psi beta-barrel-protein domain-containing protein-containing protein</fullName>
    </recommendedName>
</protein>
<comment type="caution">
    <text evidence="3">The sequence shown here is derived from an EMBL/GenBank/DDBJ whole genome shotgun (WGS) entry which is preliminary data.</text>
</comment>
<sequence>MPTKPRISLHSIHSQRKSTRTESNIYRAIPLPPIPPSIEVRESQTAIAISTDSSSTPATNVFTQWSQQSATACPSTHTLDEEYAQETTLQARLSRALRKAASKNAFCILPLFAVSISCATIIMYLSLANSQACGKDCNELGDSGLYLSAFGNCSPVDSDNGTCGGYSEYFAKMNWRQFGNYSPMASSPLCAKCVLVSGPRGQVKAQITDVCMECGNGDIQLSHKAFSLIADANKTGCVPVSWGPC</sequence>
<evidence type="ECO:0000313" key="4">
    <source>
        <dbReference type="Proteomes" id="UP001151518"/>
    </source>
</evidence>
<evidence type="ECO:0000256" key="1">
    <source>
        <dbReference type="ARBA" id="ARBA00022729"/>
    </source>
</evidence>
<gene>
    <name evidence="3" type="ORF">GGI25_004744</name>
</gene>
<name>A0A9W8KX48_9FUNG</name>
<organism evidence="3 4">
    <name type="scientific">Coemansia spiralis</name>
    <dbReference type="NCBI Taxonomy" id="417178"/>
    <lineage>
        <taxon>Eukaryota</taxon>
        <taxon>Fungi</taxon>
        <taxon>Fungi incertae sedis</taxon>
        <taxon>Zoopagomycota</taxon>
        <taxon>Kickxellomycotina</taxon>
        <taxon>Kickxellomycetes</taxon>
        <taxon>Kickxellales</taxon>
        <taxon>Kickxellaceae</taxon>
        <taxon>Coemansia</taxon>
    </lineage>
</organism>
<evidence type="ECO:0008006" key="5">
    <source>
        <dbReference type="Google" id="ProtNLM"/>
    </source>
</evidence>
<dbReference type="Proteomes" id="UP001151518">
    <property type="component" value="Unassembled WGS sequence"/>
</dbReference>
<keyword evidence="2" id="KW-0812">Transmembrane</keyword>
<reference evidence="3" key="1">
    <citation type="submission" date="2022-07" db="EMBL/GenBank/DDBJ databases">
        <title>Phylogenomic reconstructions and comparative analyses of Kickxellomycotina fungi.</title>
        <authorList>
            <person name="Reynolds N.K."/>
            <person name="Stajich J.E."/>
            <person name="Barry K."/>
            <person name="Grigoriev I.V."/>
            <person name="Crous P."/>
            <person name="Smith M.E."/>
        </authorList>
    </citation>
    <scope>NUCLEOTIDE SEQUENCE</scope>
    <source>
        <strain evidence="3">NRRL 3115</strain>
    </source>
</reference>
<accession>A0A9W8KX48</accession>
<evidence type="ECO:0000256" key="2">
    <source>
        <dbReference type="SAM" id="Phobius"/>
    </source>
</evidence>
<dbReference type="EMBL" id="JANBTW010000069">
    <property type="protein sequence ID" value="KAJ2673409.1"/>
    <property type="molecule type" value="Genomic_DNA"/>
</dbReference>
<dbReference type="Gene3D" id="2.40.40.10">
    <property type="entry name" value="RlpA-like domain"/>
    <property type="match status" value="1"/>
</dbReference>
<dbReference type="PANTHER" id="PTHR31836:SF21">
    <property type="entry name" value="EXPANSIN-LIKE PROTEIN 7"/>
    <property type="match status" value="1"/>
</dbReference>
<keyword evidence="2" id="KW-1133">Transmembrane helix</keyword>
<dbReference type="SUPFAM" id="SSF50685">
    <property type="entry name" value="Barwin-like endoglucanases"/>
    <property type="match status" value="1"/>
</dbReference>
<dbReference type="OrthoDB" id="406505at2759"/>
<keyword evidence="2" id="KW-0472">Membrane</keyword>
<dbReference type="AlphaFoldDB" id="A0A9W8KX48"/>
<dbReference type="PANTHER" id="PTHR31836">
    <property type="match status" value="1"/>
</dbReference>
<proteinExistence type="predicted"/>
<dbReference type="InterPro" id="IPR036908">
    <property type="entry name" value="RlpA-like_sf"/>
</dbReference>
<keyword evidence="1" id="KW-0732">Signal</keyword>